<evidence type="ECO:0000313" key="2">
    <source>
        <dbReference type="Proteomes" id="UP000222310"/>
    </source>
</evidence>
<evidence type="ECO:0000313" key="1">
    <source>
        <dbReference type="EMBL" id="PHK02539.1"/>
    </source>
</evidence>
<dbReference type="EMBL" id="LAHD01000052">
    <property type="protein sequence ID" value="PHK02539.1"/>
    <property type="molecule type" value="Genomic_DNA"/>
</dbReference>
<accession>A0A9Q5ZB13</accession>
<proteinExistence type="predicted"/>
<dbReference type="Proteomes" id="UP000222310">
    <property type="component" value="Unassembled WGS sequence"/>
</dbReference>
<name>A0A9Q5ZB13_NOSLI</name>
<organism evidence="1 2">
    <name type="scientific">Nostoc linckia z8</name>
    <dbReference type="NCBI Taxonomy" id="1628746"/>
    <lineage>
        <taxon>Bacteria</taxon>
        <taxon>Bacillati</taxon>
        <taxon>Cyanobacteriota</taxon>
        <taxon>Cyanophyceae</taxon>
        <taxon>Nostocales</taxon>
        <taxon>Nostocaceae</taxon>
        <taxon>Nostoc</taxon>
    </lineage>
</organism>
<dbReference type="GeneID" id="57097493"/>
<reference evidence="1 2" key="1">
    <citation type="submission" date="2015-02" db="EMBL/GenBank/DDBJ databases">
        <title>Nostoc linckia genome annotation.</title>
        <authorList>
            <person name="Zhou Z."/>
        </authorList>
    </citation>
    <scope>NUCLEOTIDE SEQUENCE [LARGE SCALE GENOMIC DNA]</scope>
    <source>
        <strain evidence="2">z8</strain>
    </source>
</reference>
<sequence>MNFDFLPKLPSSNLDDRAFDDLVDECIMRIPRYCPEWTDHNLSDPGITLIELFAWLTDQMLLRFNQVPRKNYVAFLELLGIRLQPPAPAHTELTFYLSAELPEAYTIPAGLEAATIQTETTESITFSTDKPLVIGKPRIQHFLTAQTTEDIPQSLRERVTTSWTRQPDGYWTGNEQSIFEEEPQPGNCFYLVINSDDPLDANVLEIIFQGAAATPAGINPNQPPRKWEAWDGENWEPVLLQESDDKTRGFSFYEMAQQGENPAQGGEVRLHLPQVWPVTNFTSYRGRWLRCSFSITQTNQSGYNRPPRITGLAVRSIGGTVRASHSTLILDERLGISDGTPGQTFQLQSSPILDRKENEYILVTPANGLPQKWTEVRDFADSAPHHFHYTIDSLTGEVQFGPLIREPNQLKQQTKVRSKIQQPSLDDTYVQLSTLENRQSQHQYGAIPPRGAEIRIVAYRTGGGREGNVQAGAIQFLKSAYPYIDSVINLIPAMNGADAESLEQAVMKAPRILRTRDRAVTAEDFEVLTQQAGRGAIARVRCLPANSRRQAGIVSLVVVPFANTDAIAQGDGMTPEEFGLSRALQDQILNYLDERRLLGVQIELQEPNYVGVSIQTEIALEPSYDNPYAREEIRRNLRVLLYKYLNPLTGGLDGQGWPFGRPVYTSDIVALLQQTPGVRHLGPVLLFPIRKQGDTWRRQSSPEQLIDPGPEGLICSWADTNLRSSHDIQIMNR</sequence>
<dbReference type="InterPro" id="IPR011749">
    <property type="entry name" value="CHP02243"/>
</dbReference>
<gene>
    <name evidence="1" type="ORF">VF08_18585</name>
</gene>
<dbReference type="NCBIfam" id="TIGR02243">
    <property type="entry name" value="putative baseplate assembly protein"/>
    <property type="match status" value="1"/>
</dbReference>
<comment type="caution">
    <text evidence="1">The sequence shown here is derived from an EMBL/GenBank/DDBJ whole genome shotgun (WGS) entry which is preliminary data.</text>
</comment>
<dbReference type="RefSeq" id="WP_099071378.1">
    <property type="nucleotide sequence ID" value="NZ_LAHD01000052.1"/>
</dbReference>
<protein>
    <recommendedName>
        <fullName evidence="3">Baseplate assembly protein</fullName>
    </recommendedName>
</protein>
<dbReference type="AlphaFoldDB" id="A0A9Q5ZB13"/>
<evidence type="ECO:0008006" key="3">
    <source>
        <dbReference type="Google" id="ProtNLM"/>
    </source>
</evidence>